<dbReference type="EMBL" id="LR899012">
    <property type="protein sequence ID" value="CAD7089010.1"/>
    <property type="molecule type" value="Genomic_DNA"/>
</dbReference>
<dbReference type="AlphaFoldDB" id="A0A7R8UXL8"/>
<protein>
    <submittedName>
        <fullName evidence="3">Uncharacterized protein</fullName>
    </submittedName>
</protein>
<evidence type="ECO:0000256" key="2">
    <source>
        <dbReference type="SAM" id="SignalP"/>
    </source>
</evidence>
<reference evidence="3 4" key="1">
    <citation type="submission" date="2020-11" db="EMBL/GenBank/DDBJ databases">
        <authorList>
            <person name="Wallbank WR R."/>
            <person name="Pardo Diaz C."/>
            <person name="Kozak K."/>
            <person name="Martin S."/>
            <person name="Jiggins C."/>
            <person name="Moest M."/>
            <person name="Warren A I."/>
            <person name="Generalovic N T."/>
            <person name="Byers J.R.P. K."/>
            <person name="Montejo-Kovacevich G."/>
            <person name="Yen C E."/>
        </authorList>
    </citation>
    <scope>NUCLEOTIDE SEQUENCE [LARGE SCALE GENOMIC DNA]</scope>
</reference>
<name>A0A7R8UXL8_HERIL</name>
<dbReference type="Proteomes" id="UP000594454">
    <property type="component" value="Chromosome 4"/>
</dbReference>
<proteinExistence type="predicted"/>
<evidence type="ECO:0000313" key="4">
    <source>
        <dbReference type="Proteomes" id="UP000594454"/>
    </source>
</evidence>
<gene>
    <name evidence="3" type="ORF">HERILL_LOCUS11593</name>
</gene>
<sequence length="155" mass="17032">MKSTTLLFVLFAIASAARSFKLDELLHDADSNLEEREARQATDPPTDTTTDPATNDPVTDDPTGTTTTAPDDSTTASPGGSSTAAPGKKRFIIRNMKFKNLRIKIRRRGGGGNNNAGQNNNNGGRRLVRLIPVRRQRVRIVPVNNNRRRVLIRVI</sequence>
<evidence type="ECO:0000313" key="3">
    <source>
        <dbReference type="EMBL" id="CAD7089010.1"/>
    </source>
</evidence>
<feature type="chain" id="PRO_5030951071" evidence="2">
    <location>
        <begin position="20"/>
        <end position="155"/>
    </location>
</feature>
<feature type="region of interest" description="Disordered" evidence="1">
    <location>
        <begin position="31"/>
        <end position="89"/>
    </location>
</feature>
<evidence type="ECO:0000256" key="1">
    <source>
        <dbReference type="SAM" id="MobiDB-lite"/>
    </source>
</evidence>
<feature type="compositionally biased region" description="Basic and acidic residues" evidence="1">
    <location>
        <begin position="31"/>
        <end position="40"/>
    </location>
</feature>
<dbReference type="InParanoid" id="A0A7R8UXL8"/>
<accession>A0A7R8UXL8</accession>
<feature type="compositionally biased region" description="Low complexity" evidence="1">
    <location>
        <begin position="42"/>
        <end position="86"/>
    </location>
</feature>
<feature type="signal peptide" evidence="2">
    <location>
        <begin position="1"/>
        <end position="19"/>
    </location>
</feature>
<organism evidence="3 4">
    <name type="scientific">Hermetia illucens</name>
    <name type="common">Black soldier fly</name>
    <dbReference type="NCBI Taxonomy" id="343691"/>
    <lineage>
        <taxon>Eukaryota</taxon>
        <taxon>Metazoa</taxon>
        <taxon>Ecdysozoa</taxon>
        <taxon>Arthropoda</taxon>
        <taxon>Hexapoda</taxon>
        <taxon>Insecta</taxon>
        <taxon>Pterygota</taxon>
        <taxon>Neoptera</taxon>
        <taxon>Endopterygota</taxon>
        <taxon>Diptera</taxon>
        <taxon>Brachycera</taxon>
        <taxon>Stratiomyomorpha</taxon>
        <taxon>Stratiomyidae</taxon>
        <taxon>Hermetiinae</taxon>
        <taxon>Hermetia</taxon>
    </lineage>
</organism>
<keyword evidence="4" id="KW-1185">Reference proteome</keyword>
<keyword evidence="2" id="KW-0732">Signal</keyword>